<comment type="pathway">
    <text evidence="12">Carbohydrate metabolism; D-ribose degradation; D-ribose 5-phosphate from beta-D-ribopyranose: step 2/2.</text>
</comment>
<accession>B6FW35</accession>
<dbReference type="GO" id="GO:0004747">
    <property type="term" value="F:ribokinase activity"/>
    <property type="evidence" value="ECO:0007669"/>
    <property type="project" value="UniProtKB-UniRule"/>
</dbReference>
<evidence type="ECO:0000313" key="15">
    <source>
        <dbReference type="EMBL" id="EEA86313.1"/>
    </source>
</evidence>
<comment type="similarity">
    <text evidence="13">Belongs to the carbohydrate kinase PfkB family. LacC subfamily.</text>
</comment>
<dbReference type="InterPro" id="IPR002173">
    <property type="entry name" value="Carboh/pur_kinase_PfkB_CS"/>
</dbReference>
<evidence type="ECO:0000256" key="3">
    <source>
        <dbReference type="ARBA" id="ARBA00016943"/>
    </source>
</evidence>
<dbReference type="GO" id="GO:0009024">
    <property type="term" value="F:tagatose-6-phosphate kinase activity"/>
    <property type="evidence" value="ECO:0007669"/>
    <property type="project" value="UniProtKB-EC"/>
</dbReference>
<dbReference type="GO" id="GO:0046872">
    <property type="term" value="F:metal ion binding"/>
    <property type="evidence" value="ECO:0007669"/>
    <property type="project" value="UniProtKB-KW"/>
</dbReference>
<dbReference type="InterPro" id="IPR029056">
    <property type="entry name" value="Ribokinase-like"/>
</dbReference>
<evidence type="ECO:0000256" key="2">
    <source>
        <dbReference type="ARBA" id="ARBA00012035"/>
    </source>
</evidence>
<dbReference type="Pfam" id="PF00294">
    <property type="entry name" value="PfkB"/>
    <property type="match status" value="1"/>
</dbReference>
<comment type="caution">
    <text evidence="15">The sequence shown here is derived from an EMBL/GenBank/DDBJ whole genome shotgun (WGS) entry which is preliminary data.</text>
</comment>
<comment type="similarity">
    <text evidence="12">Belongs to the carbohydrate kinase PfkB family. Ribokinase subfamily.</text>
</comment>
<dbReference type="EMBL" id="ABWP01000003">
    <property type="protein sequence ID" value="EEA86313.1"/>
    <property type="molecule type" value="Genomic_DNA"/>
</dbReference>
<dbReference type="UniPathway" id="UPA00916">
    <property type="reaction ID" value="UER00889"/>
</dbReference>
<comment type="catalytic activity">
    <reaction evidence="13">
        <text>D-tagatofuranose 6-phosphate + ATP = D-tagatofuranose 1,6-bisphosphate + ADP + H(+)</text>
        <dbReference type="Rhea" id="RHEA:12420"/>
        <dbReference type="ChEBI" id="CHEBI:15378"/>
        <dbReference type="ChEBI" id="CHEBI:30616"/>
        <dbReference type="ChEBI" id="CHEBI:58694"/>
        <dbReference type="ChEBI" id="CHEBI:58695"/>
        <dbReference type="ChEBI" id="CHEBI:456216"/>
        <dbReference type="EC" id="2.7.1.144"/>
    </reaction>
</comment>
<dbReference type="EC" id="2.7.1.15" evidence="2 12"/>
<dbReference type="CDD" id="cd01174">
    <property type="entry name" value="ribokinase"/>
    <property type="match status" value="1"/>
</dbReference>
<evidence type="ECO:0000256" key="10">
    <source>
        <dbReference type="ARBA" id="ARBA00022958"/>
    </source>
</evidence>
<feature type="domain" description="Carbohydrate kinase PfkB" evidence="14">
    <location>
        <begin position="4"/>
        <end position="298"/>
    </location>
</feature>
<dbReference type="PIRSF" id="PIRSF000535">
    <property type="entry name" value="1PFK/6PFK/LacC"/>
    <property type="match status" value="1"/>
</dbReference>
<feature type="binding site" evidence="12">
    <location>
        <position position="143"/>
    </location>
    <ligand>
        <name>substrate</name>
    </ligand>
</feature>
<keyword evidence="9 12" id="KW-0460">Magnesium</keyword>
<evidence type="ECO:0000256" key="5">
    <source>
        <dbReference type="ARBA" id="ARBA00022723"/>
    </source>
</evidence>
<comment type="subcellular location">
    <subcellularLocation>
        <location evidence="12">Cytoplasm</location>
    </subcellularLocation>
</comment>
<feature type="binding site" evidence="12">
    <location>
        <position position="286"/>
    </location>
    <ligand>
        <name>K(+)</name>
        <dbReference type="ChEBI" id="CHEBI:29103"/>
    </ligand>
</feature>
<feature type="active site" description="Proton acceptor" evidence="12">
    <location>
        <position position="256"/>
    </location>
</feature>
<dbReference type="eggNOG" id="COG0524">
    <property type="taxonomic scope" value="Bacteria"/>
</dbReference>
<evidence type="ECO:0000256" key="7">
    <source>
        <dbReference type="ARBA" id="ARBA00022777"/>
    </source>
</evidence>
<feature type="binding site" evidence="12">
    <location>
        <begin position="255"/>
        <end position="256"/>
    </location>
    <ligand>
        <name>ATP</name>
        <dbReference type="ChEBI" id="CHEBI:30616"/>
    </ligand>
</feature>
<dbReference type="AlphaFoldDB" id="B6FW35"/>
<comment type="similarity">
    <text evidence="1">Belongs to the carbohydrate kinase pfkB family.</text>
</comment>
<feature type="binding site" evidence="12">
    <location>
        <position position="289"/>
    </location>
    <ligand>
        <name>K(+)</name>
        <dbReference type="ChEBI" id="CHEBI:29103"/>
    </ligand>
</feature>
<dbReference type="PROSITE" id="PS00584">
    <property type="entry name" value="PFKB_KINASES_2"/>
    <property type="match status" value="1"/>
</dbReference>
<evidence type="ECO:0000256" key="12">
    <source>
        <dbReference type="HAMAP-Rule" id="MF_01987"/>
    </source>
</evidence>
<gene>
    <name evidence="12 15" type="primary">rbsK</name>
    <name evidence="15" type="ORF">CLOHIR_00084</name>
</gene>
<dbReference type="GO" id="GO:0005524">
    <property type="term" value="F:ATP binding"/>
    <property type="evidence" value="ECO:0007669"/>
    <property type="project" value="UniProtKB-UniRule"/>
</dbReference>
<reference evidence="15 16" key="1">
    <citation type="submission" date="2008-09" db="EMBL/GenBank/DDBJ databases">
        <authorList>
            <person name="Fulton L."/>
            <person name="Clifton S."/>
            <person name="Fulton B."/>
            <person name="Xu J."/>
            <person name="Minx P."/>
            <person name="Pepin K.H."/>
            <person name="Johnson M."/>
            <person name="Thiruvilangam P."/>
            <person name="Bhonagiri V."/>
            <person name="Nash W.E."/>
            <person name="Mardis E.R."/>
            <person name="Wilson R.K."/>
        </authorList>
    </citation>
    <scope>NUCLEOTIDE SEQUENCE [LARGE SCALE GENOMIC DNA]</scope>
    <source>
        <strain evidence="15 16">DSM 13275</strain>
    </source>
</reference>
<keyword evidence="11 12" id="KW-0119">Carbohydrate metabolism</keyword>
<name>B6FW35_PEPHT</name>
<comment type="subunit">
    <text evidence="12">Homodimer.</text>
</comment>
<dbReference type="PRINTS" id="PR00990">
    <property type="entry name" value="RIBOKINASE"/>
</dbReference>
<comment type="catalytic activity">
    <reaction evidence="12">
        <text>D-ribose + ATP = D-ribose 5-phosphate + ADP + H(+)</text>
        <dbReference type="Rhea" id="RHEA:13697"/>
        <dbReference type="ChEBI" id="CHEBI:15378"/>
        <dbReference type="ChEBI" id="CHEBI:30616"/>
        <dbReference type="ChEBI" id="CHEBI:47013"/>
        <dbReference type="ChEBI" id="CHEBI:78346"/>
        <dbReference type="ChEBI" id="CHEBI:456216"/>
        <dbReference type="EC" id="2.7.1.15"/>
    </reaction>
</comment>
<keyword evidence="12" id="KW-0963">Cytoplasm</keyword>
<dbReference type="GO" id="GO:0005988">
    <property type="term" value="P:lactose metabolic process"/>
    <property type="evidence" value="ECO:0007669"/>
    <property type="project" value="UniProtKB-KW"/>
</dbReference>
<keyword evidence="7 12" id="KW-0418">Kinase</keyword>
<dbReference type="STRING" id="500633.CLOHIR_00084"/>
<keyword evidence="10 12" id="KW-0630">Potassium</keyword>
<evidence type="ECO:0000259" key="14">
    <source>
        <dbReference type="Pfam" id="PF00294"/>
    </source>
</evidence>
<feature type="binding site" evidence="12">
    <location>
        <begin position="14"/>
        <end position="16"/>
    </location>
    <ligand>
        <name>substrate</name>
    </ligand>
</feature>
<evidence type="ECO:0000256" key="13">
    <source>
        <dbReference type="PIRNR" id="PIRNR000535"/>
    </source>
</evidence>
<dbReference type="SUPFAM" id="SSF53613">
    <property type="entry name" value="Ribokinase-like"/>
    <property type="match status" value="1"/>
</dbReference>
<dbReference type="PANTHER" id="PTHR10584:SF166">
    <property type="entry name" value="RIBOKINASE"/>
    <property type="match status" value="1"/>
</dbReference>
<dbReference type="UniPathway" id="UPA00704">
    <property type="reaction ID" value="UER00715"/>
</dbReference>
<dbReference type="Gene3D" id="3.40.1190.20">
    <property type="match status" value="1"/>
</dbReference>
<dbReference type="InterPro" id="IPR002139">
    <property type="entry name" value="Ribo/fructo_kinase"/>
</dbReference>
<sequence length="305" mass="32563">MIQMSKILVVGSLNLDYVIEVENMPKAGETIFGKSLKKVPGGKGANQAYAIGKLGGDVAMIGAVGDDDAGQILLNNLKSVNVDTRGIESIKENVTGQAYIYVDANGQNCITVISGANAVVDRDMIDRNMELIDDSEYIVMQLEVPVDTVKYVKNIAVSKGKKVIIDPAPAIKNPDVNLWKGCYIIKPNELELATLTGKELNNIKEYKEAVTELHKTGVDYVISTLGGDGAIMHDGKNLKSFDCKKTKVVDTTAAGDTFTAGLVIALNEGKSIEEAIDFGQSAAAIAVSKKGAQTSIPSRDELKNI</sequence>
<comment type="caution">
    <text evidence="12">Lacks conserved residue(s) required for the propagation of feature annotation.</text>
</comment>
<feature type="binding site" evidence="12">
    <location>
        <position position="252"/>
    </location>
    <ligand>
        <name>K(+)</name>
        <dbReference type="ChEBI" id="CHEBI:29103"/>
    </ligand>
</feature>
<feature type="binding site" evidence="12">
    <location>
        <position position="250"/>
    </location>
    <ligand>
        <name>K(+)</name>
        <dbReference type="ChEBI" id="CHEBI:29103"/>
    </ligand>
</feature>
<dbReference type="HOGENOM" id="CLU_027634_2_2_9"/>
<feature type="binding site" evidence="12">
    <location>
        <begin position="224"/>
        <end position="229"/>
    </location>
    <ligand>
        <name>ATP</name>
        <dbReference type="ChEBI" id="CHEBI:30616"/>
    </ligand>
</feature>
<keyword evidence="5 12" id="KW-0479">Metal-binding</keyword>
<evidence type="ECO:0000256" key="11">
    <source>
        <dbReference type="ARBA" id="ARBA00023277"/>
    </source>
</evidence>
<evidence type="ECO:0000256" key="8">
    <source>
        <dbReference type="ARBA" id="ARBA00022840"/>
    </source>
</evidence>
<feature type="binding site" evidence="12">
    <location>
        <position position="295"/>
    </location>
    <ligand>
        <name>K(+)</name>
        <dbReference type="ChEBI" id="CHEBI:29103"/>
    </ligand>
</feature>
<keyword evidence="6 12" id="KW-0547">Nucleotide-binding</keyword>
<dbReference type="InterPro" id="IPR011611">
    <property type="entry name" value="PfkB_dom"/>
</dbReference>
<feature type="binding site" evidence="12">
    <location>
        <position position="256"/>
    </location>
    <ligand>
        <name>substrate</name>
    </ligand>
</feature>
<dbReference type="HAMAP" id="MF_01987">
    <property type="entry name" value="Ribokinase"/>
    <property type="match status" value="1"/>
</dbReference>
<comment type="cofactor">
    <cofactor evidence="12">
        <name>Mg(2+)</name>
        <dbReference type="ChEBI" id="CHEBI:18420"/>
    </cofactor>
    <text evidence="12">Requires a divalent cation, most likely magnesium in vivo, as an electrophilic catalyst to aid phosphoryl group transfer. It is the chelate of the metal and the nucleotide that is the actual substrate.</text>
</comment>
<comment type="function">
    <text evidence="12">Catalyzes the phosphorylation of ribose at O-5 in a reaction requiring ATP and magnesium. The resulting D-ribose-5-phosphate can then be used either for sythesis of nucleotides, histidine, and tryptophan, or as a component of the pentose phosphate pathway.</text>
</comment>
<feature type="binding site" evidence="12">
    <location>
        <position position="291"/>
    </location>
    <ligand>
        <name>K(+)</name>
        <dbReference type="ChEBI" id="CHEBI:29103"/>
    </ligand>
</feature>
<dbReference type="Proteomes" id="UP000003178">
    <property type="component" value="Unassembled WGS sequence"/>
</dbReference>
<keyword evidence="4 12" id="KW-0808">Transferase</keyword>
<dbReference type="InterPro" id="IPR011877">
    <property type="entry name" value="Ribokinase"/>
</dbReference>
<feature type="binding site" evidence="12">
    <location>
        <position position="188"/>
    </location>
    <ligand>
        <name>ATP</name>
        <dbReference type="ChEBI" id="CHEBI:30616"/>
    </ligand>
</feature>
<comment type="activity regulation">
    <text evidence="12">Activated by a monovalent cation that binds near, but not in, the active site. The most likely occupant of the site in vivo is potassium. Ion binding induces a conformational change that may alter substrate affinity.</text>
</comment>
<feature type="binding site" evidence="12">
    <location>
        <begin position="42"/>
        <end position="46"/>
    </location>
    <ligand>
        <name>substrate</name>
    </ligand>
</feature>
<evidence type="ECO:0000256" key="1">
    <source>
        <dbReference type="ARBA" id="ARBA00005380"/>
    </source>
</evidence>
<dbReference type="GO" id="GO:0019303">
    <property type="term" value="P:D-ribose catabolic process"/>
    <property type="evidence" value="ECO:0007669"/>
    <property type="project" value="UniProtKB-UniRule"/>
</dbReference>
<dbReference type="NCBIfam" id="TIGR02152">
    <property type="entry name" value="D_ribokin_bact"/>
    <property type="match status" value="1"/>
</dbReference>
<evidence type="ECO:0000256" key="6">
    <source>
        <dbReference type="ARBA" id="ARBA00022741"/>
    </source>
</evidence>
<dbReference type="PROSITE" id="PS00583">
    <property type="entry name" value="PFKB_KINASES_1"/>
    <property type="match status" value="1"/>
</dbReference>
<proteinExistence type="inferred from homology"/>
<evidence type="ECO:0000256" key="9">
    <source>
        <dbReference type="ARBA" id="ARBA00022842"/>
    </source>
</evidence>
<keyword evidence="8 12" id="KW-0067">ATP-binding</keyword>
<organism evidence="15 16">
    <name type="scientific">Peptacetobacter hiranonis (strain DSM 13275 / JCM 10541 / KCTC 15199 / TO-931)</name>
    <name type="common">Clostridium hiranonis</name>
    <dbReference type="NCBI Taxonomy" id="500633"/>
    <lineage>
        <taxon>Bacteria</taxon>
        <taxon>Bacillati</taxon>
        <taxon>Bacillota</taxon>
        <taxon>Clostridia</taxon>
        <taxon>Peptostreptococcales</taxon>
        <taxon>Peptostreptococcaceae</taxon>
        <taxon>Peptacetobacter</taxon>
    </lineage>
</organism>
<reference evidence="15 16" key="2">
    <citation type="submission" date="2008-10" db="EMBL/GenBank/DDBJ databases">
        <title>Draft genome sequence of Clostridium hiranonis (DSM 13275).</title>
        <authorList>
            <person name="Sudarsanam P."/>
            <person name="Ley R."/>
            <person name="Guruge J."/>
            <person name="Turnbaugh P.J."/>
            <person name="Mahowald M."/>
            <person name="Liep D."/>
            <person name="Gordon J."/>
        </authorList>
    </citation>
    <scope>NUCLEOTIDE SEQUENCE [LARGE SCALE GENOMIC DNA]</scope>
    <source>
        <strain evidence="15 16">DSM 13275</strain>
    </source>
</reference>
<dbReference type="GO" id="GO:0005829">
    <property type="term" value="C:cytosol"/>
    <property type="evidence" value="ECO:0007669"/>
    <property type="project" value="TreeGrafter"/>
</dbReference>
<protein>
    <recommendedName>
        <fullName evidence="3 12">Ribokinase</fullName>
        <shortName evidence="12">RK</shortName>
        <ecNumber evidence="2 12">2.7.1.15</ecNumber>
    </recommendedName>
</protein>
<dbReference type="InterPro" id="IPR017583">
    <property type="entry name" value="Tagatose/fructose_Pkinase"/>
</dbReference>
<evidence type="ECO:0000256" key="4">
    <source>
        <dbReference type="ARBA" id="ARBA00022679"/>
    </source>
</evidence>
<comment type="pathway">
    <text evidence="13">Carbohydrate metabolism; D-tagatose 6-phosphate degradation; D-glyceraldehyde 3-phosphate and glycerone phosphate from D-tagatose 6-phosphate: step 1/2.</text>
</comment>
<evidence type="ECO:0000313" key="16">
    <source>
        <dbReference type="Proteomes" id="UP000003178"/>
    </source>
</evidence>
<dbReference type="GO" id="GO:2001059">
    <property type="term" value="P:D-tagatose 6-phosphate catabolic process"/>
    <property type="evidence" value="ECO:0007669"/>
    <property type="project" value="UniProtKB-UniPathway"/>
</dbReference>
<keyword evidence="16" id="KW-1185">Reference proteome</keyword>
<keyword evidence="13" id="KW-0423">Lactose metabolism</keyword>
<dbReference type="PANTHER" id="PTHR10584">
    <property type="entry name" value="SUGAR KINASE"/>
    <property type="match status" value="1"/>
</dbReference>